<feature type="region of interest" description="Disordered" evidence="1">
    <location>
        <begin position="75"/>
        <end position="100"/>
    </location>
</feature>
<evidence type="ECO:0000313" key="4">
    <source>
        <dbReference type="Proteomes" id="UP001500282"/>
    </source>
</evidence>
<dbReference type="Proteomes" id="UP001500282">
    <property type="component" value="Unassembled WGS sequence"/>
</dbReference>
<organism evidence="3 4">
    <name type="scientific">Streptomyces javensis</name>
    <dbReference type="NCBI Taxonomy" id="114698"/>
    <lineage>
        <taxon>Bacteria</taxon>
        <taxon>Bacillati</taxon>
        <taxon>Actinomycetota</taxon>
        <taxon>Actinomycetes</taxon>
        <taxon>Kitasatosporales</taxon>
        <taxon>Streptomycetaceae</taxon>
        <taxon>Streptomyces</taxon>
        <taxon>Streptomyces violaceusniger group</taxon>
    </lineage>
</organism>
<name>A0ABN1X8J7_9ACTN</name>
<keyword evidence="4" id="KW-1185">Reference proteome</keyword>
<gene>
    <name evidence="3" type="ORF">GCM10009579_54740</name>
</gene>
<sequence>MTRLDRQELDWQRAAPADLPEGAAYLEVAVGPDDQILMRESNDPETVVVTTRAKWDAFIKGVKAGEFDDFADLTEDDFAERTETDLTETERTETDEPAGQ</sequence>
<feature type="compositionally biased region" description="Basic and acidic residues" evidence="1">
    <location>
        <begin position="79"/>
        <end position="94"/>
    </location>
</feature>
<evidence type="ECO:0000313" key="3">
    <source>
        <dbReference type="EMBL" id="GAA1285530.1"/>
    </source>
</evidence>
<proteinExistence type="predicted"/>
<dbReference type="Pfam" id="PF04149">
    <property type="entry name" value="DUF397"/>
    <property type="match status" value="1"/>
</dbReference>
<evidence type="ECO:0000256" key="1">
    <source>
        <dbReference type="SAM" id="MobiDB-lite"/>
    </source>
</evidence>
<feature type="domain" description="DUF397" evidence="2">
    <location>
        <begin position="10"/>
        <end position="63"/>
    </location>
</feature>
<dbReference type="InterPro" id="IPR007278">
    <property type="entry name" value="DUF397"/>
</dbReference>
<reference evidence="3 4" key="1">
    <citation type="journal article" date="2019" name="Int. J. Syst. Evol. Microbiol.">
        <title>The Global Catalogue of Microorganisms (GCM) 10K type strain sequencing project: providing services to taxonomists for standard genome sequencing and annotation.</title>
        <authorList>
            <consortium name="The Broad Institute Genomics Platform"/>
            <consortium name="The Broad Institute Genome Sequencing Center for Infectious Disease"/>
            <person name="Wu L."/>
            <person name="Ma J."/>
        </authorList>
    </citation>
    <scope>NUCLEOTIDE SEQUENCE [LARGE SCALE GENOMIC DNA]</scope>
    <source>
        <strain evidence="3 4">JCM 11448</strain>
    </source>
</reference>
<accession>A0ABN1X8J7</accession>
<dbReference type="EMBL" id="BAAAIH010000035">
    <property type="protein sequence ID" value="GAA1285530.1"/>
    <property type="molecule type" value="Genomic_DNA"/>
</dbReference>
<protein>
    <recommendedName>
        <fullName evidence="2">DUF397 domain-containing protein</fullName>
    </recommendedName>
</protein>
<evidence type="ECO:0000259" key="2">
    <source>
        <dbReference type="Pfam" id="PF04149"/>
    </source>
</evidence>
<comment type="caution">
    <text evidence="3">The sequence shown here is derived from an EMBL/GenBank/DDBJ whole genome shotgun (WGS) entry which is preliminary data.</text>
</comment>